<evidence type="ECO:0000313" key="3">
    <source>
        <dbReference type="WBParaSite" id="HPLM_0001958601-mRNA-1"/>
    </source>
</evidence>
<proteinExistence type="predicted"/>
<dbReference type="EMBL" id="UZAF01021423">
    <property type="protein sequence ID" value="VDO78059.1"/>
    <property type="molecule type" value="Genomic_DNA"/>
</dbReference>
<protein>
    <submittedName>
        <fullName evidence="3">Transposase</fullName>
    </submittedName>
</protein>
<dbReference type="OrthoDB" id="5870196at2759"/>
<name>A0A0N4X5E4_HAEPC</name>
<dbReference type="AlphaFoldDB" id="A0A0N4X5E4"/>
<gene>
    <name evidence="1" type="ORF">HPLM_LOCUS19578</name>
</gene>
<reference evidence="3" key="1">
    <citation type="submission" date="2017-02" db="UniProtKB">
        <authorList>
            <consortium name="WormBaseParasite"/>
        </authorList>
    </citation>
    <scope>IDENTIFICATION</scope>
</reference>
<evidence type="ECO:0000313" key="1">
    <source>
        <dbReference type="EMBL" id="VDO78059.1"/>
    </source>
</evidence>
<evidence type="ECO:0000313" key="2">
    <source>
        <dbReference type="Proteomes" id="UP000268014"/>
    </source>
</evidence>
<dbReference type="WBParaSite" id="HPLM_0001958601-mRNA-1">
    <property type="protein sequence ID" value="HPLM_0001958601-mRNA-1"/>
    <property type="gene ID" value="HPLM_0001958601"/>
</dbReference>
<accession>A0A0N4X5E4</accession>
<keyword evidence="2" id="KW-1185">Reference proteome</keyword>
<dbReference type="Pfam" id="PF03564">
    <property type="entry name" value="DUF1759"/>
    <property type="match status" value="1"/>
</dbReference>
<dbReference type="Proteomes" id="UP000268014">
    <property type="component" value="Unassembled WGS sequence"/>
</dbReference>
<reference evidence="1 2" key="2">
    <citation type="submission" date="2018-11" db="EMBL/GenBank/DDBJ databases">
        <authorList>
            <consortium name="Pathogen Informatics"/>
        </authorList>
    </citation>
    <scope>NUCLEOTIDE SEQUENCE [LARGE SCALE GENOMIC DNA]</scope>
    <source>
        <strain evidence="1 2">MHpl1</strain>
    </source>
</reference>
<sequence length="151" mass="17677">MYYLLDVLTGEARESLKQFEVSGRTYALAVEHHKKKYGNKQLLVGELVDRLGECRARTERLEDQRRRLYEKTSPIVIQTEIQGEVTDSSKLQRLILSKFAEPVQRHALRKKQEIKEGEHGTRRCSFKYCPTKFTRKSKFIATFEVTKNVRG</sequence>
<dbReference type="InterPro" id="IPR005312">
    <property type="entry name" value="DUF1759"/>
</dbReference>
<organism evidence="3">
    <name type="scientific">Haemonchus placei</name>
    <name type="common">Barber's pole worm</name>
    <dbReference type="NCBI Taxonomy" id="6290"/>
    <lineage>
        <taxon>Eukaryota</taxon>
        <taxon>Metazoa</taxon>
        <taxon>Ecdysozoa</taxon>
        <taxon>Nematoda</taxon>
        <taxon>Chromadorea</taxon>
        <taxon>Rhabditida</taxon>
        <taxon>Rhabditina</taxon>
        <taxon>Rhabditomorpha</taxon>
        <taxon>Strongyloidea</taxon>
        <taxon>Trichostrongylidae</taxon>
        <taxon>Haemonchus</taxon>
    </lineage>
</organism>